<dbReference type="Proteomes" id="UP000078555">
    <property type="component" value="Unassembled WGS sequence"/>
</dbReference>
<proteinExistence type="predicted"/>
<reference evidence="2" key="1">
    <citation type="submission" date="2016-05" db="EMBL/GenBank/DDBJ databases">
        <authorList>
            <person name="Naeem Raeece"/>
        </authorList>
    </citation>
    <scope>NUCLEOTIDE SEQUENCE [LARGE SCALE GENOMIC DNA]</scope>
</reference>
<keyword evidence="2" id="KW-1185">Reference proteome</keyword>
<accession>A0A1A8YPJ2</accession>
<gene>
    <name evidence="1" type="ORF">POVWA1_016990</name>
</gene>
<sequence length="226" mass="26501">MQFTQRTLSFQNKYPFLMKLDIQDCDKFNDLENHVECSDACNISLPSKKEPTKHKDICIKVLKNVIKLTRSDPKEMCNLMNFNNWLYDNDIFSKINKGDIYHLYTNLWGYIMRGVKILNFSPNIEYIKSTISEETNNNYDKCCNYIKECVELYEIIKKETCSKNSPNSFFCKPLEDFKMKYETLNSTFISRHKFPSSLGKSQKIEISCPNIDSKTEVDSPISKHSL</sequence>
<dbReference type="AlphaFoldDB" id="A0A1A8YPJ2"/>
<evidence type="ECO:0000313" key="1">
    <source>
        <dbReference type="EMBL" id="SBT33406.1"/>
    </source>
</evidence>
<name>A0A1A8YPJ2_PLAOA</name>
<dbReference type="EMBL" id="FLRD01000056">
    <property type="protein sequence ID" value="SBT33406.1"/>
    <property type="molecule type" value="Genomic_DNA"/>
</dbReference>
<evidence type="ECO:0000313" key="2">
    <source>
        <dbReference type="Proteomes" id="UP000078555"/>
    </source>
</evidence>
<protein>
    <submittedName>
        <fullName evidence="1">PIR Superfamily Protein</fullName>
    </submittedName>
</protein>
<organism evidence="1 2">
    <name type="scientific">Plasmodium ovale wallikeri</name>
    <dbReference type="NCBI Taxonomy" id="864142"/>
    <lineage>
        <taxon>Eukaryota</taxon>
        <taxon>Sar</taxon>
        <taxon>Alveolata</taxon>
        <taxon>Apicomplexa</taxon>
        <taxon>Aconoidasida</taxon>
        <taxon>Haemosporida</taxon>
        <taxon>Plasmodiidae</taxon>
        <taxon>Plasmodium</taxon>
        <taxon>Plasmodium (Plasmodium)</taxon>
    </lineage>
</organism>